<feature type="domain" description="Disease resistance R13L4/SHOC-2-like LRR" evidence="3">
    <location>
        <begin position="14"/>
        <end position="205"/>
    </location>
</feature>
<reference evidence="4" key="1">
    <citation type="journal article" date="2020" name="Nat. Genet.">
        <title>Genomic diversifications of five Gossypium allopolyploid species and their impact on cotton improvement.</title>
        <authorList>
            <person name="Chen Z.J."/>
            <person name="Sreedasyam A."/>
            <person name="Ando A."/>
            <person name="Song Q."/>
            <person name="De Santiago L.M."/>
            <person name="Hulse-Kemp A.M."/>
            <person name="Ding M."/>
            <person name="Ye W."/>
            <person name="Kirkbride R.C."/>
            <person name="Jenkins J."/>
            <person name="Plott C."/>
            <person name="Lovell J."/>
            <person name="Lin Y.M."/>
            <person name="Vaughn R."/>
            <person name="Liu B."/>
            <person name="Simpson S."/>
            <person name="Scheffler B.E."/>
            <person name="Wen L."/>
            <person name="Saski C.A."/>
            <person name="Grover C.E."/>
            <person name="Hu G."/>
            <person name="Conover J.L."/>
            <person name="Carlson J.W."/>
            <person name="Shu S."/>
            <person name="Boston L.B."/>
            <person name="Williams M."/>
            <person name="Peterson D.G."/>
            <person name="McGee K."/>
            <person name="Jones D.C."/>
            <person name="Wendel J.F."/>
            <person name="Stelly D.M."/>
            <person name="Grimwood J."/>
            <person name="Schmutz J."/>
        </authorList>
    </citation>
    <scope>NUCLEOTIDE SEQUENCE [LARGE SCALE GENOMIC DNA]</scope>
    <source>
        <strain evidence="4">cv. TM-1</strain>
    </source>
</reference>
<dbReference type="InterPro" id="IPR032675">
    <property type="entry name" value="LRR_dom_sf"/>
</dbReference>
<organism evidence="4 5">
    <name type="scientific">Gossypium hirsutum</name>
    <name type="common">Upland cotton</name>
    <name type="synonym">Gossypium mexicanum</name>
    <dbReference type="NCBI Taxonomy" id="3635"/>
    <lineage>
        <taxon>Eukaryota</taxon>
        <taxon>Viridiplantae</taxon>
        <taxon>Streptophyta</taxon>
        <taxon>Embryophyta</taxon>
        <taxon>Tracheophyta</taxon>
        <taxon>Spermatophyta</taxon>
        <taxon>Magnoliopsida</taxon>
        <taxon>eudicotyledons</taxon>
        <taxon>Gunneridae</taxon>
        <taxon>Pentapetalae</taxon>
        <taxon>rosids</taxon>
        <taxon>malvids</taxon>
        <taxon>Malvales</taxon>
        <taxon>Malvaceae</taxon>
        <taxon>Malvoideae</taxon>
        <taxon>Gossypium</taxon>
    </lineage>
</organism>
<dbReference type="RefSeq" id="XP_040945659.1">
    <property type="nucleotide sequence ID" value="XM_041089725.1"/>
</dbReference>
<sequence length="288" mass="32454">MLDLSEFTLQVLPKWIGYLKHLRFLDLSNCPNIKKLPNSLCELYKLQTLNFHGCGQIEELPKYMRYMVSLNFLSLTTQQQDLGGNGLQHLKSLQLLVIYGCPNLKYLFQEIQELTSPNTLVIAACKNLVSLPLGLENLTALQYLIITDCEQLDLSRTQGFQEKIEKVEEDGFSLLSLGIVNLPKLGALPQWLLRGSANTLKNLTIADCVNLTTSVEWHNLTSLEKLAIIHCPQLLSLPNNMQRLKQLKIEYCPLLSQRCQQGTGMDWLNIAHASFIVLDGNAISANDN</sequence>
<dbReference type="SUPFAM" id="SSF52058">
    <property type="entry name" value="L domain-like"/>
    <property type="match status" value="1"/>
</dbReference>
<dbReference type="Proteomes" id="UP000818029">
    <property type="component" value="Chromosome D03"/>
</dbReference>
<accession>A0ABM2ZSP0</accession>
<evidence type="ECO:0000256" key="1">
    <source>
        <dbReference type="ARBA" id="ARBA00022737"/>
    </source>
</evidence>
<evidence type="ECO:0000313" key="5">
    <source>
        <dbReference type="RefSeq" id="XP_040945659.1"/>
    </source>
</evidence>
<proteinExistence type="predicted"/>
<evidence type="ECO:0000313" key="4">
    <source>
        <dbReference type="Proteomes" id="UP000818029"/>
    </source>
</evidence>
<dbReference type="PANTHER" id="PTHR36766">
    <property type="entry name" value="PLANT BROAD-SPECTRUM MILDEW RESISTANCE PROTEIN RPW8"/>
    <property type="match status" value="1"/>
</dbReference>
<dbReference type="InterPro" id="IPR055414">
    <property type="entry name" value="LRR_R13L4/SHOC2-like"/>
</dbReference>
<dbReference type="Pfam" id="PF23598">
    <property type="entry name" value="LRR_14"/>
    <property type="match status" value="1"/>
</dbReference>
<evidence type="ECO:0000256" key="2">
    <source>
        <dbReference type="ARBA" id="ARBA00022821"/>
    </source>
</evidence>
<name>A0ABM2ZSP0_GOSHI</name>
<dbReference type="Gene3D" id="3.80.10.10">
    <property type="entry name" value="Ribonuclease Inhibitor"/>
    <property type="match status" value="3"/>
</dbReference>
<dbReference type="GeneID" id="121215338"/>
<keyword evidence="2" id="KW-0611">Plant defense</keyword>
<evidence type="ECO:0000259" key="3">
    <source>
        <dbReference type="Pfam" id="PF23598"/>
    </source>
</evidence>
<protein>
    <submittedName>
        <fullName evidence="5">Disease resistance protein RGA1</fullName>
    </submittedName>
</protein>
<keyword evidence="4" id="KW-1185">Reference proteome</keyword>
<keyword evidence="1" id="KW-0677">Repeat</keyword>
<dbReference type="PANTHER" id="PTHR36766:SF61">
    <property type="entry name" value="NB-ARC DOMAIN DISEASE RESISTANCE PROTEIN"/>
    <property type="match status" value="1"/>
</dbReference>
<gene>
    <name evidence="5" type="primary">LOC121215338</name>
</gene>
<reference evidence="5" key="2">
    <citation type="submission" date="2025-08" db="UniProtKB">
        <authorList>
            <consortium name="RefSeq"/>
        </authorList>
    </citation>
    <scope>IDENTIFICATION</scope>
</reference>